<dbReference type="InterPro" id="IPR003615">
    <property type="entry name" value="HNH_nuc"/>
</dbReference>
<name>F6DM12_DESRL</name>
<dbReference type="AlphaFoldDB" id="F6DM12"/>
<accession>F6DM12</accession>
<dbReference type="STRING" id="696281.Desru_1079"/>
<feature type="domain" description="HNH nuclease" evidence="2">
    <location>
        <begin position="127"/>
        <end position="169"/>
    </location>
</feature>
<dbReference type="SUPFAM" id="SSF54060">
    <property type="entry name" value="His-Me finger endonucleases"/>
    <property type="match status" value="1"/>
</dbReference>
<dbReference type="HOGENOM" id="CLU_086933_0_0_9"/>
<gene>
    <name evidence="3" type="ordered locus">Desru_1079</name>
</gene>
<dbReference type="OrthoDB" id="6638408at2"/>
<evidence type="ECO:0000313" key="3">
    <source>
        <dbReference type="EMBL" id="AEG59354.1"/>
    </source>
</evidence>
<dbReference type="InterPro" id="IPR044925">
    <property type="entry name" value="His-Me_finger_sf"/>
</dbReference>
<dbReference type="Pfam" id="PF13392">
    <property type="entry name" value="HNH_3"/>
    <property type="match status" value="1"/>
</dbReference>
<dbReference type="EMBL" id="CP002780">
    <property type="protein sequence ID" value="AEG59354.1"/>
    <property type="molecule type" value="Genomic_DNA"/>
</dbReference>
<evidence type="ECO:0000256" key="1">
    <source>
        <dbReference type="SAM" id="MobiDB-lite"/>
    </source>
</evidence>
<dbReference type="Gene3D" id="3.90.75.20">
    <property type="match status" value="1"/>
</dbReference>
<dbReference type="KEGG" id="dru:Desru_1079"/>
<reference evidence="4" key="1">
    <citation type="submission" date="2011-05" db="EMBL/GenBank/DDBJ databases">
        <title>Complete sequence of Desulfotomaculum ruminis DSM 2154.</title>
        <authorList>
            <person name="Lucas S."/>
            <person name="Copeland A."/>
            <person name="Lapidus A."/>
            <person name="Cheng J.-F."/>
            <person name="Goodwin L."/>
            <person name="Pitluck S."/>
            <person name="Lu M."/>
            <person name="Detter J.C."/>
            <person name="Han C."/>
            <person name="Tapia R."/>
            <person name="Land M."/>
            <person name="Hauser L."/>
            <person name="Kyrpides N."/>
            <person name="Ivanova N."/>
            <person name="Mikhailova N."/>
            <person name="Pagani I."/>
            <person name="Stams A.J.M."/>
            <person name="Plugge C.M."/>
            <person name="Muyzer G."/>
            <person name="Kuever J."/>
            <person name="Parshina S.N."/>
            <person name="Ivanova A.E."/>
            <person name="Nazina T.N."/>
            <person name="Brambilla E."/>
            <person name="Spring S."/>
            <person name="Klenk H.-P."/>
            <person name="Woyke T."/>
        </authorList>
    </citation>
    <scope>NUCLEOTIDE SEQUENCE [LARGE SCALE GENOMIC DNA]</scope>
    <source>
        <strain evidence="4">ATCC 23193 / DSM 2154 / NCIB 8452 / DL</strain>
    </source>
</reference>
<organism evidence="3 4">
    <name type="scientific">Desulforamulus ruminis (strain ATCC 23193 / DSM 2154 / NCIMB 8452 / DL)</name>
    <name type="common">Desulfotomaculum ruminis</name>
    <dbReference type="NCBI Taxonomy" id="696281"/>
    <lineage>
        <taxon>Bacteria</taxon>
        <taxon>Bacillati</taxon>
        <taxon>Bacillota</taxon>
        <taxon>Clostridia</taxon>
        <taxon>Eubacteriales</taxon>
        <taxon>Peptococcaceae</taxon>
        <taxon>Desulforamulus</taxon>
    </lineage>
</organism>
<dbReference type="eggNOG" id="ENOG5032S64">
    <property type="taxonomic scope" value="Bacteria"/>
</dbReference>
<reference evidence="3 4" key="2">
    <citation type="journal article" date="2012" name="Stand. Genomic Sci.">
        <title>Complete genome sequence of the sulfate-reducing firmicute Desulfotomaculum ruminis type strain (DL(T)).</title>
        <authorList>
            <person name="Spring S."/>
            <person name="Visser M."/>
            <person name="Lu M."/>
            <person name="Copeland A."/>
            <person name="Lapidus A."/>
            <person name="Lucas S."/>
            <person name="Cheng J.F."/>
            <person name="Han C."/>
            <person name="Tapia R."/>
            <person name="Goodwin L.A."/>
            <person name="Pitluck S."/>
            <person name="Ivanova N."/>
            <person name="Land M."/>
            <person name="Hauser L."/>
            <person name="Larimer F."/>
            <person name="Rohde M."/>
            <person name="Goker M."/>
            <person name="Detter J.C."/>
            <person name="Kyrpides N.C."/>
            <person name="Woyke T."/>
            <person name="Schaap P.J."/>
            <person name="Plugge C.M."/>
            <person name="Muyzer G."/>
            <person name="Kuever J."/>
            <person name="Pereira I.A."/>
            <person name="Parshina S.N."/>
            <person name="Bernier-Latmani R."/>
            <person name="Stams A.J."/>
            <person name="Klenk H.P."/>
        </authorList>
    </citation>
    <scope>NUCLEOTIDE SEQUENCE [LARGE SCALE GENOMIC DNA]</scope>
    <source>
        <strain evidence="4">ATCC 23193 / DSM 2154 / NCIB 8452 / DL</strain>
    </source>
</reference>
<dbReference type="RefSeq" id="WP_013841125.1">
    <property type="nucleotide sequence ID" value="NC_015589.1"/>
</dbReference>
<evidence type="ECO:0000313" key="4">
    <source>
        <dbReference type="Proteomes" id="UP000009234"/>
    </source>
</evidence>
<feature type="region of interest" description="Disordered" evidence="1">
    <location>
        <begin position="73"/>
        <end position="104"/>
    </location>
</feature>
<dbReference type="Proteomes" id="UP000009234">
    <property type="component" value="Chromosome"/>
</dbReference>
<sequence>MSFEVYNPRPQQTQHRYTSDQATFLVENVNGRSTQELTDMFNNYFGINLTLAQIKAYKKNHGLTSGLDGRFRSGHTPFNKGKKGVGGWEPTQFKKGNRPHNYKPVGTERVNGNDYVDIKIADPNKWKGKHILIWEERHGPVPKGHVVIFGDGNRRNFEPDNLILVSRGQLAILNKKNLIQNDAKLTKTGIIIADIFKKISDRKPRRKG</sequence>
<proteinExistence type="predicted"/>
<keyword evidence="4" id="KW-1185">Reference proteome</keyword>
<evidence type="ECO:0000259" key="2">
    <source>
        <dbReference type="Pfam" id="PF13392"/>
    </source>
</evidence>
<protein>
    <submittedName>
        <fullName evidence="3">Phage protein</fullName>
    </submittedName>
</protein>